<dbReference type="Proteomes" id="UP000053238">
    <property type="component" value="Unassembled WGS sequence"/>
</dbReference>
<dbReference type="FunFam" id="2.60.40.150:FF:000032">
    <property type="entry name" value="Double c2-like domain-containing"/>
    <property type="match status" value="1"/>
</dbReference>
<dbReference type="InterPro" id="IPR043566">
    <property type="entry name" value="Rabphilin/DOC2/Noc2"/>
</dbReference>
<dbReference type="Gene3D" id="2.60.40.150">
    <property type="entry name" value="C2 domain"/>
    <property type="match status" value="2"/>
</dbReference>
<evidence type="ECO:0000256" key="2">
    <source>
        <dbReference type="ARBA" id="ARBA00022737"/>
    </source>
</evidence>
<dbReference type="CDD" id="cd04035">
    <property type="entry name" value="C2A_Rabphilin_Doc2"/>
    <property type="match status" value="1"/>
</dbReference>
<feature type="compositionally biased region" description="Pro residues" evidence="4">
    <location>
        <begin position="35"/>
        <end position="51"/>
    </location>
</feature>
<dbReference type="EMBL" id="KL433349">
    <property type="protein sequence ID" value="KFW92210.1"/>
    <property type="molecule type" value="Genomic_DNA"/>
</dbReference>
<feature type="compositionally biased region" description="Acidic residues" evidence="4">
    <location>
        <begin position="59"/>
        <end position="73"/>
    </location>
</feature>
<dbReference type="PRINTS" id="PR00360">
    <property type="entry name" value="C2DOMAIN"/>
</dbReference>
<keyword evidence="1" id="KW-0479">Metal-binding</keyword>
<feature type="region of interest" description="Disordered" evidence="4">
    <location>
        <begin position="1"/>
        <end position="74"/>
    </location>
</feature>
<dbReference type="Pfam" id="PF00168">
    <property type="entry name" value="C2"/>
    <property type="match status" value="2"/>
</dbReference>
<evidence type="ECO:0000313" key="7">
    <source>
        <dbReference type="Proteomes" id="UP000053238"/>
    </source>
</evidence>
<dbReference type="AlphaFoldDB" id="A0A093R0P7"/>
<dbReference type="GO" id="GO:0017158">
    <property type="term" value="P:regulation of calcium ion-dependent exocytosis"/>
    <property type="evidence" value="ECO:0007669"/>
    <property type="project" value="TreeGrafter"/>
</dbReference>
<dbReference type="PANTHER" id="PTHR45729">
    <property type="entry name" value="RABPHILIN, ISOFORM A"/>
    <property type="match status" value="1"/>
</dbReference>
<keyword evidence="3" id="KW-0106">Calcium</keyword>
<dbReference type="GO" id="GO:0046872">
    <property type="term" value="F:metal ion binding"/>
    <property type="evidence" value="ECO:0007669"/>
    <property type="project" value="UniProtKB-KW"/>
</dbReference>
<keyword evidence="2" id="KW-0677">Repeat</keyword>
<dbReference type="CDD" id="cd08384">
    <property type="entry name" value="C2B_Rabphilin_Doc2"/>
    <property type="match status" value="1"/>
</dbReference>
<proteinExistence type="predicted"/>
<evidence type="ECO:0000256" key="4">
    <source>
        <dbReference type="SAM" id="MobiDB-lite"/>
    </source>
</evidence>
<dbReference type="FunFam" id="2.60.40.150:FF:000023">
    <property type="entry name" value="Double C2-like domain-containing protein"/>
    <property type="match status" value="1"/>
</dbReference>
<sequence length="400" mass="44798">ASPPLGPPEPARATAREERGGGYAVPPAREERPARQPPAFPQSPAIPPAPAAPLRQPPQEEEEADANSYDSDEGTTLGALEFSLLYDQENSSLHCTLIKAKVSGPFSPLLLSGLKPMDSNGLADPYVKLHLLPGASKSNKLRTKTLRNTRNPVWNETLVYHGITDEDMQRKTLRQAEELEYPVVQISVCDEDKFGHNEFIGETRVSLKKLKANQKKNFNICLERVIPVIESSSLSPRVTIFGRFLLQVDRGGDVEERGKILVSLMYSTQQGGLIVGIIRCVHLAAMDANGYSDPFVKLWLKPDMGKKAKHKTQIKKKTLNPEFNEEFFYDIKHSDLAKKSLDISVWDYDIGKSNDYIGGCQLGITAKGERLKHWYECLKNKDKKIERWHTLQNENHVASD</sequence>
<keyword evidence="7" id="KW-1185">Reference proteome</keyword>
<dbReference type="GO" id="GO:0006887">
    <property type="term" value="P:exocytosis"/>
    <property type="evidence" value="ECO:0007669"/>
    <property type="project" value="TreeGrafter"/>
</dbReference>
<evidence type="ECO:0000256" key="3">
    <source>
        <dbReference type="ARBA" id="ARBA00022837"/>
    </source>
</evidence>
<dbReference type="InterPro" id="IPR047022">
    <property type="entry name" value="Rabphilin_Doc2_C2A"/>
</dbReference>
<dbReference type="InterPro" id="IPR000008">
    <property type="entry name" value="C2_dom"/>
</dbReference>
<organism evidence="6 7">
    <name type="scientific">Phalacrocorax carbo</name>
    <name type="common">Great cormorant</name>
    <name type="synonym">Pelecanus carbo</name>
    <dbReference type="NCBI Taxonomy" id="9209"/>
    <lineage>
        <taxon>Eukaryota</taxon>
        <taxon>Metazoa</taxon>
        <taxon>Chordata</taxon>
        <taxon>Craniata</taxon>
        <taxon>Vertebrata</taxon>
        <taxon>Euteleostomi</taxon>
        <taxon>Archelosauria</taxon>
        <taxon>Archosauria</taxon>
        <taxon>Dinosauria</taxon>
        <taxon>Saurischia</taxon>
        <taxon>Theropoda</taxon>
        <taxon>Coelurosauria</taxon>
        <taxon>Aves</taxon>
        <taxon>Neognathae</taxon>
        <taxon>Neoaves</taxon>
        <taxon>Aequornithes</taxon>
        <taxon>Suliformes</taxon>
        <taxon>Phalacrocoracidae</taxon>
        <taxon>Phalacrocorax</taxon>
    </lineage>
</organism>
<dbReference type="SUPFAM" id="SSF49562">
    <property type="entry name" value="C2 domain (Calcium/lipid-binding domain, CaLB)"/>
    <property type="match status" value="2"/>
</dbReference>
<feature type="domain" description="C2" evidence="5">
    <location>
        <begin position="76"/>
        <end position="220"/>
    </location>
</feature>
<name>A0A093R0P7_PHACA</name>
<protein>
    <submittedName>
        <fullName evidence="6">Rabphilin-3A</fullName>
    </submittedName>
</protein>
<accession>A0A093R0P7</accession>
<dbReference type="GO" id="GO:0043005">
    <property type="term" value="C:neuron projection"/>
    <property type="evidence" value="ECO:0007669"/>
    <property type="project" value="TreeGrafter"/>
</dbReference>
<feature type="non-terminal residue" evidence="6">
    <location>
        <position position="400"/>
    </location>
</feature>
<dbReference type="PANTHER" id="PTHR45729:SF3">
    <property type="entry name" value="RABPHILIN-3A"/>
    <property type="match status" value="1"/>
</dbReference>
<dbReference type="InterPro" id="IPR001565">
    <property type="entry name" value="Synaptotagmin"/>
</dbReference>
<feature type="compositionally biased region" description="Pro residues" evidence="4">
    <location>
        <begin position="1"/>
        <end position="10"/>
    </location>
</feature>
<evidence type="ECO:0000313" key="6">
    <source>
        <dbReference type="EMBL" id="KFW92210.1"/>
    </source>
</evidence>
<feature type="domain" description="C2" evidence="5">
    <location>
        <begin position="256"/>
        <end position="389"/>
    </location>
</feature>
<reference evidence="6 7" key="1">
    <citation type="submission" date="2014-04" db="EMBL/GenBank/DDBJ databases">
        <title>Genome evolution of avian class.</title>
        <authorList>
            <person name="Zhang G."/>
            <person name="Li C."/>
        </authorList>
    </citation>
    <scope>NUCLEOTIDE SEQUENCE [LARGE SCALE GENOMIC DNA]</scope>
    <source>
        <strain evidence="6">BGI_N336</strain>
    </source>
</reference>
<dbReference type="GO" id="GO:0098850">
    <property type="term" value="C:extrinsic component of synaptic vesicle membrane"/>
    <property type="evidence" value="ECO:0007669"/>
    <property type="project" value="TreeGrafter"/>
</dbReference>
<dbReference type="GO" id="GO:0045211">
    <property type="term" value="C:postsynaptic membrane"/>
    <property type="evidence" value="ECO:0007669"/>
    <property type="project" value="TreeGrafter"/>
</dbReference>
<evidence type="ECO:0000256" key="1">
    <source>
        <dbReference type="ARBA" id="ARBA00022723"/>
    </source>
</evidence>
<evidence type="ECO:0000259" key="5">
    <source>
        <dbReference type="PROSITE" id="PS50004"/>
    </source>
</evidence>
<dbReference type="PROSITE" id="PS50004">
    <property type="entry name" value="C2"/>
    <property type="match status" value="2"/>
</dbReference>
<dbReference type="PRINTS" id="PR00399">
    <property type="entry name" value="SYNAPTOTAGMN"/>
</dbReference>
<feature type="non-terminal residue" evidence="6">
    <location>
        <position position="1"/>
    </location>
</feature>
<dbReference type="GO" id="GO:0061669">
    <property type="term" value="P:spontaneous neurotransmitter secretion"/>
    <property type="evidence" value="ECO:0007669"/>
    <property type="project" value="TreeGrafter"/>
</dbReference>
<dbReference type="InterPro" id="IPR035892">
    <property type="entry name" value="C2_domain_sf"/>
</dbReference>
<dbReference type="SMART" id="SM00239">
    <property type="entry name" value="C2"/>
    <property type="match status" value="2"/>
</dbReference>
<gene>
    <name evidence="6" type="ORF">N336_06744</name>
</gene>